<feature type="transmembrane region" description="Helical" evidence="1">
    <location>
        <begin position="194"/>
        <end position="218"/>
    </location>
</feature>
<feature type="transmembrane region" description="Helical" evidence="1">
    <location>
        <begin position="6"/>
        <end position="27"/>
    </location>
</feature>
<feature type="transmembrane region" description="Helical" evidence="1">
    <location>
        <begin position="75"/>
        <end position="94"/>
    </location>
</feature>
<dbReference type="RefSeq" id="WP_130285509.1">
    <property type="nucleotide sequence ID" value="NZ_SGXE01000001.1"/>
</dbReference>
<evidence type="ECO:0000259" key="2">
    <source>
        <dbReference type="Pfam" id="PF13386"/>
    </source>
</evidence>
<accession>A0A4Q7PHP8</accession>
<evidence type="ECO:0000256" key="1">
    <source>
        <dbReference type="SAM" id="Phobius"/>
    </source>
</evidence>
<keyword evidence="4" id="KW-1185">Reference proteome</keyword>
<dbReference type="EMBL" id="SGXE01000001">
    <property type="protein sequence ID" value="RZS99687.1"/>
    <property type="molecule type" value="Genomic_DNA"/>
</dbReference>
<keyword evidence="1" id="KW-0472">Membrane</keyword>
<proteinExistence type="predicted"/>
<gene>
    <name evidence="3" type="ORF">EV197_0910</name>
</gene>
<evidence type="ECO:0000313" key="4">
    <source>
        <dbReference type="Proteomes" id="UP000292262"/>
    </source>
</evidence>
<name>A0A4Q7PHP8_9FLAO</name>
<organism evidence="3 4">
    <name type="scientific">Aquimarina brevivitae</name>
    <dbReference type="NCBI Taxonomy" id="323412"/>
    <lineage>
        <taxon>Bacteria</taxon>
        <taxon>Pseudomonadati</taxon>
        <taxon>Bacteroidota</taxon>
        <taxon>Flavobacteriia</taxon>
        <taxon>Flavobacteriales</taxon>
        <taxon>Flavobacteriaceae</taxon>
        <taxon>Aquimarina</taxon>
    </lineage>
</organism>
<feature type="transmembrane region" description="Helical" evidence="1">
    <location>
        <begin position="127"/>
        <end position="148"/>
    </location>
</feature>
<dbReference type="PANTHER" id="PTHR42208">
    <property type="entry name" value="HEAVY METAL TRANSPORTER-RELATED"/>
    <property type="match status" value="1"/>
</dbReference>
<evidence type="ECO:0000313" key="3">
    <source>
        <dbReference type="EMBL" id="RZS99687.1"/>
    </source>
</evidence>
<feature type="transmembrane region" description="Helical" evidence="1">
    <location>
        <begin position="39"/>
        <end position="63"/>
    </location>
</feature>
<keyword evidence="1" id="KW-0812">Transmembrane</keyword>
<comment type="caution">
    <text evidence="3">The sequence shown here is derived from an EMBL/GenBank/DDBJ whole genome shotgun (WGS) entry which is preliminary data.</text>
</comment>
<dbReference type="Pfam" id="PF13386">
    <property type="entry name" value="DsbD_2"/>
    <property type="match status" value="1"/>
</dbReference>
<dbReference type="AlphaFoldDB" id="A0A4Q7PHP8"/>
<feature type="domain" description="Urease accessory protein UreH-like transmembrane" evidence="2">
    <location>
        <begin position="5"/>
        <end position="204"/>
    </location>
</feature>
<dbReference type="Proteomes" id="UP000292262">
    <property type="component" value="Unassembled WGS sequence"/>
</dbReference>
<keyword evidence="1" id="KW-1133">Transmembrane helix</keyword>
<reference evidence="3 4" key="1">
    <citation type="submission" date="2019-02" db="EMBL/GenBank/DDBJ databases">
        <title>Genomic Encyclopedia of Type Strains, Phase IV (KMG-IV): sequencing the most valuable type-strain genomes for metagenomic binning, comparative biology and taxonomic classification.</title>
        <authorList>
            <person name="Goeker M."/>
        </authorList>
    </citation>
    <scope>NUCLEOTIDE SEQUENCE [LARGE SCALE GENOMIC DNA]</scope>
    <source>
        <strain evidence="3 4">DSM 17196</strain>
    </source>
</reference>
<protein>
    <recommendedName>
        <fullName evidence="2">Urease accessory protein UreH-like transmembrane domain-containing protein</fullName>
    </recommendedName>
</protein>
<dbReference type="InterPro" id="IPR039447">
    <property type="entry name" value="UreH-like_TM_dom"/>
</dbReference>
<dbReference type="OrthoDB" id="594443at2"/>
<dbReference type="PANTHER" id="PTHR42208:SF1">
    <property type="entry name" value="HEAVY METAL TRANSPORTER"/>
    <property type="match status" value="1"/>
</dbReference>
<feature type="transmembrane region" description="Helical" evidence="1">
    <location>
        <begin position="160"/>
        <end position="182"/>
    </location>
</feature>
<sequence length="239" mass="25834">MLLSGFILGLIGSLHCIGMCGPIAFMLPIGRNTPPLTKGLYITLYHIGRLLAYGLIGVVFGFIGKGLSLFGWQQALSISIGALMIISVASHYFVRFKSLRLLPVQTWVQRLKNTLGAQFKRKSPDTFLTTGFLNGFLPCGMIYIAVLGTLSFGNIGLSGLYLILFGLGTVPLMTLAAYLGTSLQLQSQQRLQKLIPIVVVLIGMLFIIRGLGLGIPYLSPDIPNLTTVVNANFNCSVPK</sequence>